<dbReference type="Proteomes" id="UP001596417">
    <property type="component" value="Unassembled WGS sequence"/>
</dbReference>
<accession>A0ABD5YRM1</accession>
<dbReference type="AlphaFoldDB" id="A0ABD5YRM1"/>
<protein>
    <recommendedName>
        <fullName evidence="4">DUF4258 domain-containing protein</fullName>
    </recommendedName>
</protein>
<evidence type="ECO:0000313" key="3">
    <source>
        <dbReference type="Proteomes" id="UP001596417"/>
    </source>
</evidence>
<gene>
    <name evidence="2" type="ORF">ACFQL7_20160</name>
</gene>
<proteinExistence type="predicted"/>
<name>A0ABD5YRM1_9EURY</name>
<evidence type="ECO:0000313" key="2">
    <source>
        <dbReference type="EMBL" id="MFC7191868.1"/>
    </source>
</evidence>
<evidence type="ECO:0000256" key="1">
    <source>
        <dbReference type="SAM" id="MobiDB-lite"/>
    </source>
</evidence>
<dbReference type="RefSeq" id="WP_264822327.1">
    <property type="nucleotide sequence ID" value="NZ_CP110249.1"/>
</dbReference>
<feature type="region of interest" description="Disordered" evidence="1">
    <location>
        <begin position="1"/>
        <end position="39"/>
    </location>
</feature>
<evidence type="ECO:0008006" key="4">
    <source>
        <dbReference type="Google" id="ProtNLM"/>
    </source>
</evidence>
<sequence>MSMADIQLESSSNKPKQPKPTFSVPQEEVSRNPSDYTTTEHFVVRKQERGITGRQIRETIESGSIDYGKKDNYFEFEHNDIRIIVDITEPTQNNVAVTVMRVYE</sequence>
<dbReference type="EMBL" id="JBHTAX010000001">
    <property type="protein sequence ID" value="MFC7191868.1"/>
    <property type="molecule type" value="Genomic_DNA"/>
</dbReference>
<comment type="caution">
    <text evidence="2">The sequence shown here is derived from an EMBL/GenBank/DDBJ whole genome shotgun (WGS) entry which is preliminary data.</text>
</comment>
<organism evidence="2 3">
    <name type="scientific">Halocatena marina</name>
    <dbReference type="NCBI Taxonomy" id="2934937"/>
    <lineage>
        <taxon>Archaea</taxon>
        <taxon>Methanobacteriati</taxon>
        <taxon>Methanobacteriota</taxon>
        <taxon>Stenosarchaea group</taxon>
        <taxon>Halobacteria</taxon>
        <taxon>Halobacteriales</taxon>
        <taxon>Natronomonadaceae</taxon>
        <taxon>Halocatena</taxon>
    </lineage>
</organism>
<keyword evidence="3" id="KW-1185">Reference proteome</keyword>
<dbReference type="GeneID" id="76201657"/>
<reference evidence="2 3" key="1">
    <citation type="journal article" date="2019" name="Int. J. Syst. Evol. Microbiol.">
        <title>The Global Catalogue of Microorganisms (GCM) 10K type strain sequencing project: providing services to taxonomists for standard genome sequencing and annotation.</title>
        <authorList>
            <consortium name="The Broad Institute Genomics Platform"/>
            <consortium name="The Broad Institute Genome Sequencing Center for Infectious Disease"/>
            <person name="Wu L."/>
            <person name="Ma J."/>
        </authorList>
    </citation>
    <scope>NUCLEOTIDE SEQUENCE [LARGE SCALE GENOMIC DNA]</scope>
    <source>
        <strain evidence="2 3">RDMS1</strain>
    </source>
</reference>